<protein>
    <recommendedName>
        <fullName evidence="2">Alpha/beta hydrolase fold-3 domain-containing protein</fullName>
    </recommendedName>
</protein>
<dbReference type="GO" id="GO:0016787">
    <property type="term" value="F:hydrolase activity"/>
    <property type="evidence" value="ECO:0007669"/>
    <property type="project" value="InterPro"/>
</dbReference>
<evidence type="ECO:0000259" key="2">
    <source>
        <dbReference type="Pfam" id="PF07859"/>
    </source>
</evidence>
<gene>
    <name evidence="3" type="ORF">FH972_008193</name>
</gene>
<dbReference type="InterPro" id="IPR050466">
    <property type="entry name" value="Carboxylest/Gibb_receptor"/>
</dbReference>
<dbReference type="InterPro" id="IPR013094">
    <property type="entry name" value="AB_hydrolase_3"/>
</dbReference>
<accession>A0A5N6R103</accession>
<comment type="similarity">
    <text evidence="1">Belongs to the 'GDXG' lipolytic enzyme family.</text>
</comment>
<dbReference type="PANTHER" id="PTHR23024:SF546">
    <property type="entry name" value="CARBOXYLESTERASE 120-RELATED"/>
    <property type="match status" value="1"/>
</dbReference>
<evidence type="ECO:0000313" key="4">
    <source>
        <dbReference type="Proteomes" id="UP000327013"/>
    </source>
</evidence>
<name>A0A5N6R103_9ROSI</name>
<dbReference type="Gene3D" id="3.40.50.1820">
    <property type="entry name" value="alpha/beta hydrolase"/>
    <property type="match status" value="1"/>
</dbReference>
<dbReference type="InterPro" id="IPR029058">
    <property type="entry name" value="AB_hydrolase_fold"/>
</dbReference>
<reference evidence="3 4" key="1">
    <citation type="submission" date="2019-06" db="EMBL/GenBank/DDBJ databases">
        <title>A chromosomal-level reference genome of Carpinus fangiana (Coryloideae, Betulaceae).</title>
        <authorList>
            <person name="Yang X."/>
            <person name="Wang Z."/>
            <person name="Zhang L."/>
            <person name="Hao G."/>
            <person name="Liu J."/>
            <person name="Yang Y."/>
        </authorList>
    </citation>
    <scope>NUCLEOTIDE SEQUENCE [LARGE SCALE GENOMIC DNA]</scope>
    <source>
        <strain evidence="3">Cfa_2016G</strain>
        <tissue evidence="3">Leaf</tissue>
    </source>
</reference>
<feature type="domain" description="Alpha/beta hydrolase fold-3" evidence="2">
    <location>
        <begin position="102"/>
        <end position="323"/>
    </location>
</feature>
<dbReference type="Pfam" id="PF07859">
    <property type="entry name" value="Abhydrolase_3"/>
    <property type="match status" value="1"/>
</dbReference>
<organism evidence="3 4">
    <name type="scientific">Carpinus fangiana</name>
    <dbReference type="NCBI Taxonomy" id="176857"/>
    <lineage>
        <taxon>Eukaryota</taxon>
        <taxon>Viridiplantae</taxon>
        <taxon>Streptophyta</taxon>
        <taxon>Embryophyta</taxon>
        <taxon>Tracheophyta</taxon>
        <taxon>Spermatophyta</taxon>
        <taxon>Magnoliopsida</taxon>
        <taxon>eudicotyledons</taxon>
        <taxon>Gunneridae</taxon>
        <taxon>Pentapetalae</taxon>
        <taxon>rosids</taxon>
        <taxon>fabids</taxon>
        <taxon>Fagales</taxon>
        <taxon>Betulaceae</taxon>
        <taxon>Carpinus</taxon>
    </lineage>
</organism>
<dbReference type="SUPFAM" id="SSF53474">
    <property type="entry name" value="alpha/beta-Hydrolases"/>
    <property type="match status" value="1"/>
</dbReference>
<dbReference type="PANTHER" id="PTHR23024">
    <property type="entry name" value="ARYLACETAMIDE DEACETYLASE"/>
    <property type="match status" value="1"/>
</dbReference>
<dbReference type="EMBL" id="CM017323">
    <property type="protein sequence ID" value="KAE8022391.1"/>
    <property type="molecule type" value="Genomic_DNA"/>
</dbReference>
<sequence length="345" mass="38028">MSGDQIASPNPTMDPYQLLSIIINPGGTMTMDPYQRLQIVPNPDGTMTRLIKTPKTPPTSDPSLGIPVLSKDIPINQSNNTWVRLFLPREAFDNSPTKLPLVVNYHGGGFILFSAASSFFHDFCVNMATELRVIIASVEYRLAPEHRLPAAYDDAVEALHWIKTAQDDWLRKYADFSTCFIMGLSAGGSMAYHAGLRAAASADHLEPLKIRGLILQQAFFGGIPRTGSELTHINDLVLPPCVSDLMWELSLPIGVDRDHEYCNPTVGGGSKHLEKIKALGWRIFVSGCDGDPLFDRQVEFVKMLEQKGLHVSGHFGVGGFHGVEYGDPTKAKAWFRIVKDFISSC</sequence>
<evidence type="ECO:0000256" key="1">
    <source>
        <dbReference type="ARBA" id="ARBA00010515"/>
    </source>
</evidence>
<dbReference type="Proteomes" id="UP000327013">
    <property type="component" value="Chromosome 3"/>
</dbReference>
<keyword evidence="4" id="KW-1185">Reference proteome</keyword>
<proteinExistence type="inferred from homology"/>
<dbReference type="OrthoDB" id="408631at2759"/>
<evidence type="ECO:0000313" key="3">
    <source>
        <dbReference type="EMBL" id="KAE8022391.1"/>
    </source>
</evidence>
<dbReference type="AlphaFoldDB" id="A0A5N6R103"/>